<keyword evidence="8" id="KW-1133">Transmembrane helix</keyword>
<dbReference type="PANTHER" id="PTHR22930:SF206">
    <property type="entry name" value="NUCLEASE HARBI1"/>
    <property type="match status" value="1"/>
</dbReference>
<accession>A0AAE1LB38</accession>
<evidence type="ECO:0000313" key="11">
    <source>
        <dbReference type="Proteomes" id="UP001219518"/>
    </source>
</evidence>
<evidence type="ECO:0000256" key="6">
    <source>
        <dbReference type="ARBA" id="ARBA00022801"/>
    </source>
</evidence>
<evidence type="ECO:0000256" key="2">
    <source>
        <dbReference type="ARBA" id="ARBA00004123"/>
    </source>
</evidence>
<dbReference type="Pfam" id="PF13359">
    <property type="entry name" value="DDE_Tnp_4"/>
    <property type="match status" value="1"/>
</dbReference>
<evidence type="ECO:0000256" key="7">
    <source>
        <dbReference type="ARBA" id="ARBA00023242"/>
    </source>
</evidence>
<dbReference type="EMBL" id="JAHWGI010000283">
    <property type="protein sequence ID" value="KAK3911647.1"/>
    <property type="molecule type" value="Genomic_DNA"/>
</dbReference>
<reference evidence="10" key="2">
    <citation type="journal article" date="2023" name="BMC Genomics">
        <title>Pest status, molecular evolution, and epigenetic factors derived from the genome assembly of Frankliniella fusca, a thysanopteran phytovirus vector.</title>
        <authorList>
            <person name="Catto M.A."/>
            <person name="Labadie P.E."/>
            <person name="Jacobson A.L."/>
            <person name="Kennedy G.G."/>
            <person name="Srinivasan R."/>
            <person name="Hunt B.G."/>
        </authorList>
    </citation>
    <scope>NUCLEOTIDE SEQUENCE</scope>
    <source>
        <strain evidence="10">PL_HMW_Pooled</strain>
    </source>
</reference>
<evidence type="ECO:0000256" key="4">
    <source>
        <dbReference type="ARBA" id="ARBA00022722"/>
    </source>
</evidence>
<dbReference type="GO" id="GO:0016787">
    <property type="term" value="F:hydrolase activity"/>
    <property type="evidence" value="ECO:0007669"/>
    <property type="project" value="UniProtKB-KW"/>
</dbReference>
<organism evidence="10 11">
    <name type="scientific">Frankliniella fusca</name>
    <dbReference type="NCBI Taxonomy" id="407009"/>
    <lineage>
        <taxon>Eukaryota</taxon>
        <taxon>Metazoa</taxon>
        <taxon>Ecdysozoa</taxon>
        <taxon>Arthropoda</taxon>
        <taxon>Hexapoda</taxon>
        <taxon>Insecta</taxon>
        <taxon>Pterygota</taxon>
        <taxon>Neoptera</taxon>
        <taxon>Paraneoptera</taxon>
        <taxon>Thysanoptera</taxon>
        <taxon>Terebrantia</taxon>
        <taxon>Thripoidea</taxon>
        <taxon>Thripidae</taxon>
        <taxon>Frankliniella</taxon>
    </lineage>
</organism>
<name>A0AAE1LB38_9NEOP</name>
<keyword evidence="8" id="KW-0472">Membrane</keyword>
<keyword evidence="6" id="KW-0378">Hydrolase</keyword>
<keyword evidence="8" id="KW-0812">Transmembrane</keyword>
<sequence>MRLLIVDFHRTHGYSLEFAVIVTLYWLAAGMSYSICGNTFDIARESVFDLVNPVLDRIISVAKQVIKYPENVDQVGEQFAIMADSPAFSLCVGAIDCCQIHLILDDSGKSQEYINRKLYYSINLQALVDHNGRFIDIFSGFPGSCHDLRVFRHSGLYRQGVYPPRALVPIGRHARRSATGETTHSAAALRQARGYFIIGDGGYTSLRDPVTIMIPYKNVNLTENQKNYNHHLSKARVVVERAFGLLQARWRNLFHRPLEIKFKKAVKAIAACCVLHNICLNEGDVIPHNRVIRRQMAPRPESDGAAYRDIICLAHNLGRHQAALDRQK</sequence>
<dbReference type="AlphaFoldDB" id="A0AAE1LB38"/>
<dbReference type="GO" id="GO:0005634">
    <property type="term" value="C:nucleus"/>
    <property type="evidence" value="ECO:0007669"/>
    <property type="project" value="UniProtKB-SubCell"/>
</dbReference>
<dbReference type="PANTHER" id="PTHR22930">
    <property type="match status" value="1"/>
</dbReference>
<keyword evidence="5" id="KW-0479">Metal-binding</keyword>
<dbReference type="InterPro" id="IPR045249">
    <property type="entry name" value="HARBI1-like"/>
</dbReference>
<comment type="caution">
    <text evidence="10">The sequence shown here is derived from an EMBL/GenBank/DDBJ whole genome shotgun (WGS) entry which is preliminary data.</text>
</comment>
<dbReference type="GO" id="GO:0046872">
    <property type="term" value="F:metal ion binding"/>
    <property type="evidence" value="ECO:0007669"/>
    <property type="project" value="UniProtKB-KW"/>
</dbReference>
<keyword evidence="11" id="KW-1185">Reference proteome</keyword>
<gene>
    <name evidence="10" type="ORF">KUF71_021308</name>
</gene>
<reference evidence="10" key="1">
    <citation type="submission" date="2021-07" db="EMBL/GenBank/DDBJ databases">
        <authorList>
            <person name="Catto M.A."/>
            <person name="Jacobson A."/>
            <person name="Kennedy G."/>
            <person name="Labadie P."/>
            <person name="Hunt B.G."/>
            <person name="Srinivasan R."/>
        </authorList>
    </citation>
    <scope>NUCLEOTIDE SEQUENCE</scope>
    <source>
        <strain evidence="10">PL_HMW_Pooled</strain>
        <tissue evidence="10">Head</tissue>
    </source>
</reference>
<comment type="subcellular location">
    <subcellularLocation>
        <location evidence="2">Nucleus</location>
    </subcellularLocation>
</comment>
<protein>
    <submittedName>
        <fullName evidence="10">Protein ALP1-like</fullName>
    </submittedName>
</protein>
<dbReference type="Proteomes" id="UP001219518">
    <property type="component" value="Unassembled WGS sequence"/>
</dbReference>
<keyword evidence="4" id="KW-0540">Nuclease</keyword>
<comment type="cofactor">
    <cofactor evidence="1">
        <name>a divalent metal cation</name>
        <dbReference type="ChEBI" id="CHEBI:60240"/>
    </cofactor>
</comment>
<dbReference type="InterPro" id="IPR027806">
    <property type="entry name" value="HARBI1_dom"/>
</dbReference>
<feature type="transmembrane region" description="Helical" evidence="8">
    <location>
        <begin position="12"/>
        <end position="35"/>
    </location>
</feature>
<dbReference type="GO" id="GO:0004518">
    <property type="term" value="F:nuclease activity"/>
    <property type="evidence" value="ECO:0007669"/>
    <property type="project" value="UniProtKB-KW"/>
</dbReference>
<evidence type="ECO:0000256" key="5">
    <source>
        <dbReference type="ARBA" id="ARBA00022723"/>
    </source>
</evidence>
<evidence type="ECO:0000256" key="1">
    <source>
        <dbReference type="ARBA" id="ARBA00001968"/>
    </source>
</evidence>
<evidence type="ECO:0000256" key="8">
    <source>
        <dbReference type="SAM" id="Phobius"/>
    </source>
</evidence>
<evidence type="ECO:0000313" key="10">
    <source>
        <dbReference type="EMBL" id="KAK3911647.1"/>
    </source>
</evidence>
<evidence type="ECO:0000259" key="9">
    <source>
        <dbReference type="Pfam" id="PF13359"/>
    </source>
</evidence>
<keyword evidence="7" id="KW-0539">Nucleus</keyword>
<comment type="similarity">
    <text evidence="3">Belongs to the HARBI1 family.</text>
</comment>
<feature type="domain" description="DDE Tnp4" evidence="9">
    <location>
        <begin position="95"/>
        <end position="277"/>
    </location>
</feature>
<evidence type="ECO:0000256" key="3">
    <source>
        <dbReference type="ARBA" id="ARBA00006958"/>
    </source>
</evidence>
<proteinExistence type="inferred from homology"/>